<dbReference type="Gene3D" id="1.10.10.800">
    <property type="match status" value="1"/>
</dbReference>
<name>A0A2S8IBR7_RHOOP</name>
<dbReference type="InterPro" id="IPR022742">
    <property type="entry name" value="Hydrolase_4"/>
</dbReference>
<keyword evidence="2 4" id="KW-0378">Hydrolase</keyword>
<dbReference type="PANTHER" id="PTHR22946">
    <property type="entry name" value="DIENELACTONE HYDROLASE DOMAIN-CONTAINING PROTEIN-RELATED"/>
    <property type="match status" value="1"/>
</dbReference>
<comment type="similarity">
    <text evidence="1">Belongs to the AB hydrolase superfamily.</text>
</comment>
<dbReference type="EMBL" id="PUIO01000108">
    <property type="protein sequence ID" value="PQP12233.1"/>
    <property type="molecule type" value="Genomic_DNA"/>
</dbReference>
<dbReference type="SUPFAM" id="SSF53474">
    <property type="entry name" value="alpha/beta-Hydrolases"/>
    <property type="match status" value="1"/>
</dbReference>
<dbReference type="GO" id="GO:0052689">
    <property type="term" value="F:carboxylic ester hydrolase activity"/>
    <property type="evidence" value="ECO:0007669"/>
    <property type="project" value="UniProtKB-ARBA"/>
</dbReference>
<evidence type="ECO:0000313" key="5">
    <source>
        <dbReference type="Proteomes" id="UP000239290"/>
    </source>
</evidence>
<dbReference type="Pfam" id="PF12146">
    <property type="entry name" value="Hydrolase_4"/>
    <property type="match status" value="1"/>
</dbReference>
<gene>
    <name evidence="4" type="ORF">C5613_42895</name>
</gene>
<evidence type="ECO:0000256" key="2">
    <source>
        <dbReference type="ARBA" id="ARBA00022801"/>
    </source>
</evidence>
<dbReference type="Gene3D" id="3.40.50.1820">
    <property type="entry name" value="alpha/beta hydrolase"/>
    <property type="match status" value="1"/>
</dbReference>
<dbReference type="AlphaFoldDB" id="A0A2S8IBR7"/>
<reference evidence="5" key="1">
    <citation type="submission" date="2018-02" db="EMBL/GenBank/DDBJ databases">
        <title>Draft genome sequencing of Rhodococcus opacus KU647198.</title>
        <authorList>
            <person name="Zheng B.-X."/>
        </authorList>
    </citation>
    <scope>NUCLEOTIDE SEQUENCE [LARGE SCALE GENOMIC DNA]</scope>
    <source>
        <strain evidence="5">04-OD7</strain>
    </source>
</reference>
<comment type="caution">
    <text evidence="4">The sequence shown here is derived from an EMBL/GenBank/DDBJ whole genome shotgun (WGS) entry which is preliminary data.</text>
</comment>
<sequence>MNPRPSPVEAGRSCPDVRREDVWFSSRGQRCAAWLYRRHSGTPTAAPCVVLAHGWSGVREQRLDAFAERFAAAGVTALVFDYRYFGASEGEPRQLLDIDSQLDDWDSAVAFVRSRPDIDPSRVALWGTSLSGGLVLTAAARDRRVAAVVSQVPYVDGLTNLPRLGVVGLGRMAVAYLRDRYAQLRHRPPYMFPVVGPPGSFAAMTTPDAEAGYHGMDPPGSTWRNETPGRVALQAALYRPTKTVAKIACPVFFAIADHDVVTFTRSAQKASAKTPRAEVHVYPGGHFDPYFGELFERVVADETDFLVRHLRPPASR</sequence>
<evidence type="ECO:0000256" key="1">
    <source>
        <dbReference type="ARBA" id="ARBA00008645"/>
    </source>
</evidence>
<dbReference type="RefSeq" id="WP_105423896.1">
    <property type="nucleotide sequence ID" value="NZ_PUIO01000108.1"/>
</dbReference>
<feature type="domain" description="Serine aminopeptidase S33" evidence="3">
    <location>
        <begin position="48"/>
        <end position="285"/>
    </location>
</feature>
<dbReference type="PANTHER" id="PTHR22946:SF9">
    <property type="entry name" value="POLYKETIDE TRANSFERASE AF380"/>
    <property type="match status" value="1"/>
</dbReference>
<organism evidence="4 5">
    <name type="scientific">Rhodococcus opacus</name>
    <name type="common">Nocardia opaca</name>
    <dbReference type="NCBI Taxonomy" id="37919"/>
    <lineage>
        <taxon>Bacteria</taxon>
        <taxon>Bacillati</taxon>
        <taxon>Actinomycetota</taxon>
        <taxon>Actinomycetes</taxon>
        <taxon>Mycobacteriales</taxon>
        <taxon>Nocardiaceae</taxon>
        <taxon>Rhodococcus</taxon>
    </lineage>
</organism>
<proteinExistence type="inferred from homology"/>
<evidence type="ECO:0000313" key="4">
    <source>
        <dbReference type="EMBL" id="PQP12233.1"/>
    </source>
</evidence>
<dbReference type="InterPro" id="IPR029058">
    <property type="entry name" value="AB_hydrolase_fold"/>
</dbReference>
<dbReference type="Proteomes" id="UP000239290">
    <property type="component" value="Unassembled WGS sequence"/>
</dbReference>
<protein>
    <submittedName>
        <fullName evidence="4">Alpha/beta hydrolase</fullName>
    </submittedName>
</protein>
<dbReference type="InterPro" id="IPR050261">
    <property type="entry name" value="FrsA_esterase"/>
</dbReference>
<accession>A0A2S8IBR7</accession>
<evidence type="ECO:0000259" key="3">
    <source>
        <dbReference type="Pfam" id="PF12146"/>
    </source>
</evidence>